<accession>A0A1I5MUZ5</accession>
<keyword evidence="9" id="KW-1185">Reference proteome</keyword>
<dbReference type="PROSITE" id="PS00521">
    <property type="entry name" value="P5CR"/>
    <property type="match status" value="1"/>
</dbReference>
<dbReference type="OrthoDB" id="9805754at2"/>
<evidence type="ECO:0000256" key="5">
    <source>
        <dbReference type="PIRSR" id="PIRSR000193-1"/>
    </source>
</evidence>
<evidence type="ECO:0000313" key="8">
    <source>
        <dbReference type="EMBL" id="SFP13147.1"/>
    </source>
</evidence>
<dbReference type="AlphaFoldDB" id="A0A1I5MUZ5"/>
<evidence type="ECO:0000259" key="6">
    <source>
        <dbReference type="Pfam" id="PF03807"/>
    </source>
</evidence>
<evidence type="ECO:0000256" key="2">
    <source>
        <dbReference type="ARBA" id="ARBA00022857"/>
    </source>
</evidence>
<keyword evidence="4" id="KW-0963">Cytoplasm</keyword>
<keyword evidence="4" id="KW-0028">Amino-acid biosynthesis</keyword>
<keyword evidence="4" id="KW-0641">Proline biosynthesis</keyword>
<dbReference type="STRING" id="604088.SAMN04488060_1569"/>
<evidence type="ECO:0000256" key="1">
    <source>
        <dbReference type="ARBA" id="ARBA00005525"/>
    </source>
</evidence>
<dbReference type="InterPro" id="IPR053790">
    <property type="entry name" value="P5CR-like_CS"/>
</dbReference>
<organism evidence="8 9">
    <name type="scientific">Qipengyuania nanhaisediminis</name>
    <dbReference type="NCBI Taxonomy" id="604088"/>
    <lineage>
        <taxon>Bacteria</taxon>
        <taxon>Pseudomonadati</taxon>
        <taxon>Pseudomonadota</taxon>
        <taxon>Alphaproteobacteria</taxon>
        <taxon>Sphingomonadales</taxon>
        <taxon>Erythrobacteraceae</taxon>
        <taxon>Qipengyuania</taxon>
    </lineage>
</organism>
<dbReference type="Pfam" id="PF14748">
    <property type="entry name" value="P5CR_dimer"/>
    <property type="match status" value="1"/>
</dbReference>
<dbReference type="InterPro" id="IPR000304">
    <property type="entry name" value="Pyrroline-COOH_reductase"/>
</dbReference>
<dbReference type="HAMAP" id="MF_01925">
    <property type="entry name" value="P5C_reductase"/>
    <property type="match status" value="1"/>
</dbReference>
<dbReference type="Pfam" id="PF03807">
    <property type="entry name" value="F420_oxidored"/>
    <property type="match status" value="1"/>
</dbReference>
<dbReference type="UniPathway" id="UPA00098">
    <property type="reaction ID" value="UER00361"/>
</dbReference>
<comment type="similarity">
    <text evidence="1 4">Belongs to the pyrroline-5-carboxylate reductase family.</text>
</comment>
<keyword evidence="2 4" id="KW-0521">NADP</keyword>
<dbReference type="Gene3D" id="1.10.3730.10">
    <property type="entry name" value="ProC C-terminal domain-like"/>
    <property type="match status" value="1"/>
</dbReference>
<name>A0A1I5MUZ5_9SPHN</name>
<feature type="domain" description="Pyrroline-5-carboxylate reductase catalytic N-terminal" evidence="6">
    <location>
        <begin position="1"/>
        <end position="79"/>
    </location>
</feature>
<protein>
    <recommendedName>
        <fullName evidence="4">Pyrroline-5-carboxylate reductase</fullName>
        <shortName evidence="4">P5C reductase</shortName>
        <shortName evidence="4">P5CR</shortName>
        <ecNumber evidence="4">1.5.1.2</ecNumber>
    </recommendedName>
    <alternativeName>
        <fullName evidence="4">PCA reductase</fullName>
    </alternativeName>
</protein>
<reference evidence="9" key="1">
    <citation type="submission" date="2016-10" db="EMBL/GenBank/DDBJ databases">
        <authorList>
            <person name="Varghese N."/>
            <person name="Submissions S."/>
        </authorList>
    </citation>
    <scope>NUCLEOTIDE SEQUENCE [LARGE SCALE GENOMIC DNA]</scope>
    <source>
        <strain evidence="9">CGMCC 1.7715</strain>
    </source>
</reference>
<comment type="pathway">
    <text evidence="4">Amino-acid biosynthesis; L-proline biosynthesis; L-proline from L-glutamate 5-semialdehyde: step 1/1.</text>
</comment>
<dbReference type="InterPro" id="IPR028939">
    <property type="entry name" value="P5C_Rdtase_cat_N"/>
</dbReference>
<sequence length="249" mass="26009">MGSALLEQWSKGPETITVVDPGQESVPGGARLVSDRAALDNERFDCIIVAVKPQMIDDIMPDYVEHLAPDGYVISIAAGYSSARLSATMGDAPVIRVMPNLPAAIGRGVSGIFASPTASGAHLAHAQEFMARAGTTVTVDTEEQLDRVTAVAGSGPGYVFEIARAYVEVAMEHGFTEEQARDMVLGTMGGAIDMAAEPGALSLEELRNSVTSKGGTTAAGLNALNGDGGLTERLRATLQACYDRAVELR</sequence>
<dbReference type="PANTHER" id="PTHR11645:SF0">
    <property type="entry name" value="PYRROLINE-5-CARBOXYLATE REDUCTASE 3"/>
    <property type="match status" value="1"/>
</dbReference>
<dbReference type="SUPFAM" id="SSF48179">
    <property type="entry name" value="6-phosphogluconate dehydrogenase C-terminal domain-like"/>
    <property type="match status" value="1"/>
</dbReference>
<dbReference type="InterPro" id="IPR008927">
    <property type="entry name" value="6-PGluconate_DH-like_C_sf"/>
</dbReference>
<comment type="function">
    <text evidence="4">Catalyzes the reduction of 1-pyrroline-5-carboxylate (PCA) to L-proline.</text>
</comment>
<keyword evidence="3 4" id="KW-0560">Oxidoreductase</keyword>
<dbReference type="SUPFAM" id="SSF51735">
    <property type="entry name" value="NAD(P)-binding Rossmann-fold domains"/>
    <property type="match status" value="1"/>
</dbReference>
<dbReference type="GO" id="GO:0005737">
    <property type="term" value="C:cytoplasm"/>
    <property type="evidence" value="ECO:0007669"/>
    <property type="project" value="UniProtKB-SubCell"/>
</dbReference>
<dbReference type="GO" id="GO:0055129">
    <property type="term" value="P:L-proline biosynthetic process"/>
    <property type="evidence" value="ECO:0007669"/>
    <property type="project" value="UniProtKB-UniRule"/>
</dbReference>
<dbReference type="GO" id="GO:0004735">
    <property type="term" value="F:pyrroline-5-carboxylate reductase activity"/>
    <property type="evidence" value="ECO:0007669"/>
    <property type="project" value="UniProtKB-UniRule"/>
</dbReference>
<dbReference type="PANTHER" id="PTHR11645">
    <property type="entry name" value="PYRROLINE-5-CARBOXYLATE REDUCTASE"/>
    <property type="match status" value="1"/>
</dbReference>
<feature type="binding site" evidence="5">
    <location>
        <begin position="50"/>
        <end position="53"/>
    </location>
    <ligand>
        <name>NADP(+)</name>
        <dbReference type="ChEBI" id="CHEBI:58349"/>
    </ligand>
</feature>
<gene>
    <name evidence="4" type="primary">proC</name>
    <name evidence="8" type="ORF">SAMN04488060_1569</name>
</gene>
<dbReference type="EMBL" id="FOWZ01000002">
    <property type="protein sequence ID" value="SFP13147.1"/>
    <property type="molecule type" value="Genomic_DNA"/>
</dbReference>
<comment type="catalytic activity">
    <reaction evidence="4">
        <text>L-proline + NAD(+) = (S)-1-pyrroline-5-carboxylate + NADH + 2 H(+)</text>
        <dbReference type="Rhea" id="RHEA:14105"/>
        <dbReference type="ChEBI" id="CHEBI:15378"/>
        <dbReference type="ChEBI" id="CHEBI:17388"/>
        <dbReference type="ChEBI" id="CHEBI:57540"/>
        <dbReference type="ChEBI" id="CHEBI:57945"/>
        <dbReference type="ChEBI" id="CHEBI:60039"/>
        <dbReference type="EC" id="1.5.1.2"/>
    </reaction>
</comment>
<evidence type="ECO:0000256" key="3">
    <source>
        <dbReference type="ARBA" id="ARBA00023002"/>
    </source>
</evidence>
<dbReference type="Proteomes" id="UP000199331">
    <property type="component" value="Unassembled WGS sequence"/>
</dbReference>
<dbReference type="PIRSF" id="PIRSF000193">
    <property type="entry name" value="Pyrrol-5-carb_rd"/>
    <property type="match status" value="1"/>
</dbReference>
<comment type="subcellular location">
    <subcellularLocation>
        <location evidence="4">Cytoplasm</location>
    </subcellularLocation>
</comment>
<evidence type="ECO:0000313" key="9">
    <source>
        <dbReference type="Proteomes" id="UP000199331"/>
    </source>
</evidence>
<feature type="domain" description="Pyrroline-5-carboxylate reductase dimerisation" evidence="7">
    <location>
        <begin position="142"/>
        <end position="248"/>
    </location>
</feature>
<dbReference type="EC" id="1.5.1.2" evidence="4"/>
<comment type="catalytic activity">
    <reaction evidence="4">
        <text>L-proline + NADP(+) = (S)-1-pyrroline-5-carboxylate + NADPH + 2 H(+)</text>
        <dbReference type="Rhea" id="RHEA:14109"/>
        <dbReference type="ChEBI" id="CHEBI:15378"/>
        <dbReference type="ChEBI" id="CHEBI:17388"/>
        <dbReference type="ChEBI" id="CHEBI:57783"/>
        <dbReference type="ChEBI" id="CHEBI:58349"/>
        <dbReference type="ChEBI" id="CHEBI:60039"/>
        <dbReference type="EC" id="1.5.1.2"/>
    </reaction>
</comment>
<dbReference type="InterPro" id="IPR036291">
    <property type="entry name" value="NAD(P)-bd_dom_sf"/>
</dbReference>
<dbReference type="Gene3D" id="3.40.50.720">
    <property type="entry name" value="NAD(P)-binding Rossmann-like Domain"/>
    <property type="match status" value="1"/>
</dbReference>
<dbReference type="InterPro" id="IPR029036">
    <property type="entry name" value="P5CR_dimer"/>
</dbReference>
<evidence type="ECO:0000256" key="4">
    <source>
        <dbReference type="HAMAP-Rule" id="MF_01925"/>
    </source>
</evidence>
<proteinExistence type="inferred from homology"/>
<evidence type="ECO:0000259" key="7">
    <source>
        <dbReference type="Pfam" id="PF14748"/>
    </source>
</evidence>